<dbReference type="PROSITE" id="PS51831">
    <property type="entry name" value="HD"/>
    <property type="match status" value="1"/>
</dbReference>
<dbReference type="PROSITE" id="PS51832">
    <property type="entry name" value="HD_GYP"/>
    <property type="match status" value="1"/>
</dbReference>
<dbReference type="PANTHER" id="PTHR43155">
    <property type="entry name" value="CYCLIC DI-GMP PHOSPHODIESTERASE PA4108-RELATED"/>
    <property type="match status" value="1"/>
</dbReference>
<protein>
    <submittedName>
        <fullName evidence="3">Phosphodiesterase</fullName>
    </submittedName>
</protein>
<dbReference type="Proteomes" id="UP000638188">
    <property type="component" value="Unassembled WGS sequence"/>
</dbReference>
<gene>
    <name evidence="3" type="ORF">GCM10007418_06460</name>
</gene>
<evidence type="ECO:0000313" key="4">
    <source>
        <dbReference type="Proteomes" id="UP000638188"/>
    </source>
</evidence>
<dbReference type="InterPro" id="IPR003607">
    <property type="entry name" value="HD/PDEase_dom"/>
</dbReference>
<feature type="domain" description="HD" evidence="1">
    <location>
        <begin position="203"/>
        <end position="326"/>
    </location>
</feature>
<dbReference type="InterPro" id="IPR021812">
    <property type="entry name" value="DUF3391"/>
</dbReference>
<feature type="domain" description="HD-GYP" evidence="2">
    <location>
        <begin position="181"/>
        <end position="376"/>
    </location>
</feature>
<dbReference type="NCBIfam" id="TIGR00277">
    <property type="entry name" value="HDIG"/>
    <property type="match status" value="1"/>
</dbReference>
<name>A0ABQ1P2A8_9GAMM</name>
<evidence type="ECO:0000259" key="1">
    <source>
        <dbReference type="PROSITE" id="PS51831"/>
    </source>
</evidence>
<evidence type="ECO:0000313" key="3">
    <source>
        <dbReference type="EMBL" id="GGC89457.1"/>
    </source>
</evidence>
<dbReference type="EMBL" id="BMFF01000001">
    <property type="protein sequence ID" value="GGC89457.1"/>
    <property type="molecule type" value="Genomic_DNA"/>
</dbReference>
<dbReference type="Pfam" id="PF13487">
    <property type="entry name" value="HD_5"/>
    <property type="match status" value="1"/>
</dbReference>
<dbReference type="PANTHER" id="PTHR43155:SF2">
    <property type="entry name" value="CYCLIC DI-GMP PHOSPHODIESTERASE PA4108"/>
    <property type="match status" value="1"/>
</dbReference>
<dbReference type="RefSeq" id="WP_308420789.1">
    <property type="nucleotide sequence ID" value="NZ_BMFF01000001.1"/>
</dbReference>
<sequence length="445" mass="49577">MAKGYDYKVKAWLLLAGTSTEAFTLISQYRDIGQLVSSMLKKIPLSQVCMGMYVHKFCGSWLEHPFWTSKLLIEDSATLAKIRQSSVNELIIDLARGCDVAPHHPAAPIESVALGKDAEVGADNSQAKTPVITSSFKDEVRQAREIFRSGKEAVVSMFADARMGRTLETAGLNELLDEMSASVSRNSHALISVARIKSKDEYTYLHSVAVAALMIGMARQLQLDEEATRQAGLAGLLHDLGKALTPEDILNKPGKLTEDEFAVMREHPVMGYQLLQSWTDVPEAVLDVCLHHHEKFDGTGYPQQQAGAQISLLARIGAICDVYDAITSNRPYKAGWDPAISVSRMVAWKGHFDPELLRIFVRMLGIYPVGSLVKLTSKQLAVVIEQNPESLLKPKVEVFYSITLRQKIATRTLDLSDTRVKEQIVSREDPEQWNFQQLEKIWLPE</sequence>
<accession>A0ABQ1P2A8</accession>
<dbReference type="InterPro" id="IPR037522">
    <property type="entry name" value="HD_GYP_dom"/>
</dbReference>
<keyword evidence="4" id="KW-1185">Reference proteome</keyword>
<proteinExistence type="predicted"/>
<dbReference type="SUPFAM" id="SSF109604">
    <property type="entry name" value="HD-domain/PDEase-like"/>
    <property type="match status" value="1"/>
</dbReference>
<evidence type="ECO:0000259" key="2">
    <source>
        <dbReference type="PROSITE" id="PS51832"/>
    </source>
</evidence>
<dbReference type="InterPro" id="IPR006674">
    <property type="entry name" value="HD_domain"/>
</dbReference>
<comment type="caution">
    <text evidence="3">The sequence shown here is derived from an EMBL/GenBank/DDBJ whole genome shotgun (WGS) entry which is preliminary data.</text>
</comment>
<dbReference type="Gene3D" id="1.10.3210.10">
    <property type="entry name" value="Hypothetical protein af1432"/>
    <property type="match status" value="1"/>
</dbReference>
<dbReference type="SMART" id="SM00471">
    <property type="entry name" value="HDc"/>
    <property type="match status" value="1"/>
</dbReference>
<reference evidence="4" key="1">
    <citation type="journal article" date="2019" name="Int. J. Syst. Evol. Microbiol.">
        <title>The Global Catalogue of Microorganisms (GCM) 10K type strain sequencing project: providing services to taxonomists for standard genome sequencing and annotation.</title>
        <authorList>
            <consortium name="The Broad Institute Genomics Platform"/>
            <consortium name="The Broad Institute Genome Sequencing Center for Infectious Disease"/>
            <person name="Wu L."/>
            <person name="Ma J."/>
        </authorList>
    </citation>
    <scope>NUCLEOTIDE SEQUENCE [LARGE SCALE GENOMIC DNA]</scope>
    <source>
        <strain evidence="4">CGMCC 1.12482</strain>
    </source>
</reference>
<dbReference type="InterPro" id="IPR006675">
    <property type="entry name" value="HDIG_dom"/>
</dbReference>
<dbReference type="Pfam" id="PF11871">
    <property type="entry name" value="DUF3391"/>
    <property type="match status" value="1"/>
</dbReference>
<dbReference type="CDD" id="cd00077">
    <property type="entry name" value="HDc"/>
    <property type="match status" value="1"/>
</dbReference>
<organism evidence="3 4">
    <name type="scientific">Halopseudomonas salina</name>
    <dbReference type="NCBI Taxonomy" id="1323744"/>
    <lineage>
        <taxon>Bacteria</taxon>
        <taxon>Pseudomonadati</taxon>
        <taxon>Pseudomonadota</taxon>
        <taxon>Gammaproteobacteria</taxon>
        <taxon>Pseudomonadales</taxon>
        <taxon>Pseudomonadaceae</taxon>
        <taxon>Halopseudomonas</taxon>
    </lineage>
</organism>